<feature type="compositionally biased region" description="Polar residues" evidence="18">
    <location>
        <begin position="1802"/>
        <end position="1817"/>
    </location>
</feature>
<dbReference type="CDD" id="cd22198">
    <property type="entry name" value="CH_MICAL_EHBP-like"/>
    <property type="match status" value="1"/>
</dbReference>
<proteinExistence type="evidence at transcript level"/>
<dbReference type="Pfam" id="PF00307">
    <property type="entry name" value="CH"/>
    <property type="match status" value="1"/>
</dbReference>
<gene>
    <name evidence="22" type="primary">Mical3</name>
</gene>
<evidence type="ECO:0000256" key="10">
    <source>
        <dbReference type="ARBA" id="ARBA00022857"/>
    </source>
</evidence>
<evidence type="ECO:0000256" key="4">
    <source>
        <dbReference type="ARBA" id="ARBA00012709"/>
    </source>
</evidence>
<feature type="compositionally biased region" description="Low complexity" evidence="18">
    <location>
        <begin position="2312"/>
        <end position="2326"/>
    </location>
</feature>
<dbReference type="GO" id="GO:0005737">
    <property type="term" value="C:cytoplasm"/>
    <property type="evidence" value="ECO:0007669"/>
    <property type="project" value="UniProtKB-SubCell"/>
</dbReference>
<dbReference type="InterPro" id="IPR036188">
    <property type="entry name" value="FAD/NAD-bd_sf"/>
</dbReference>
<dbReference type="SMART" id="SM00132">
    <property type="entry name" value="LIM"/>
    <property type="match status" value="1"/>
</dbReference>
<evidence type="ECO:0000256" key="12">
    <source>
        <dbReference type="ARBA" id="ARBA00023033"/>
    </source>
</evidence>
<name>A0A6F9DKW0_9ASCI</name>
<feature type="compositionally biased region" description="Polar residues" evidence="18">
    <location>
        <begin position="1847"/>
        <end position="1858"/>
    </location>
</feature>
<dbReference type="Pfam" id="PF12130">
    <property type="entry name" value="bMERB_dom"/>
    <property type="match status" value="1"/>
</dbReference>
<feature type="compositionally biased region" description="Polar residues" evidence="18">
    <location>
        <begin position="1649"/>
        <end position="1664"/>
    </location>
</feature>
<dbReference type="GO" id="GO:0046872">
    <property type="term" value="F:metal ion binding"/>
    <property type="evidence" value="ECO:0007669"/>
    <property type="project" value="UniProtKB-KW"/>
</dbReference>
<evidence type="ECO:0000256" key="1">
    <source>
        <dbReference type="ARBA" id="ARBA00001974"/>
    </source>
</evidence>
<feature type="compositionally biased region" description="Low complexity" evidence="18">
    <location>
        <begin position="1044"/>
        <end position="1055"/>
    </location>
</feature>
<dbReference type="PROSITE" id="PS50023">
    <property type="entry name" value="LIM_DOMAIN_2"/>
    <property type="match status" value="1"/>
</dbReference>
<comment type="cofactor">
    <cofactor evidence="1">
        <name>FAD</name>
        <dbReference type="ChEBI" id="CHEBI:57692"/>
    </cofactor>
</comment>
<feature type="region of interest" description="Disordered" evidence="18">
    <location>
        <begin position="1585"/>
        <end position="1609"/>
    </location>
</feature>
<keyword evidence="6" id="KW-0285">Flavoprotein</keyword>
<evidence type="ECO:0000256" key="9">
    <source>
        <dbReference type="ARBA" id="ARBA00022833"/>
    </source>
</evidence>
<feature type="compositionally biased region" description="Basic residues" evidence="18">
    <location>
        <begin position="1936"/>
        <end position="1954"/>
    </location>
</feature>
<evidence type="ECO:0000259" key="21">
    <source>
        <dbReference type="PROSITE" id="PS51848"/>
    </source>
</evidence>
<feature type="region of interest" description="Disordered" evidence="18">
    <location>
        <begin position="1030"/>
        <end position="1057"/>
    </location>
</feature>
<feature type="region of interest" description="Disordered" evidence="18">
    <location>
        <begin position="694"/>
        <end position="717"/>
    </location>
</feature>
<evidence type="ECO:0000313" key="22">
    <source>
        <dbReference type="EMBL" id="CAB3263831.1"/>
    </source>
</evidence>
<dbReference type="SMART" id="SM00033">
    <property type="entry name" value="CH"/>
    <property type="match status" value="1"/>
</dbReference>
<feature type="compositionally biased region" description="Basic and acidic residues" evidence="18">
    <location>
        <begin position="697"/>
        <end position="711"/>
    </location>
</feature>
<dbReference type="Pfam" id="PF00412">
    <property type="entry name" value="LIM"/>
    <property type="match status" value="1"/>
</dbReference>
<dbReference type="PANTHER" id="PTHR23167">
    <property type="entry name" value="CALPONIN HOMOLOGY DOMAIN-CONTAINING PROTEIN DDB_G0272472-RELATED"/>
    <property type="match status" value="1"/>
</dbReference>
<feature type="region of interest" description="Disordered" evidence="18">
    <location>
        <begin position="1114"/>
        <end position="1171"/>
    </location>
</feature>
<evidence type="ECO:0000259" key="19">
    <source>
        <dbReference type="PROSITE" id="PS50021"/>
    </source>
</evidence>
<feature type="region of interest" description="Disordered" evidence="18">
    <location>
        <begin position="1328"/>
        <end position="1363"/>
    </location>
</feature>
<evidence type="ECO:0000256" key="7">
    <source>
        <dbReference type="ARBA" id="ARBA00022723"/>
    </source>
</evidence>
<feature type="region of interest" description="Disordered" evidence="18">
    <location>
        <begin position="1531"/>
        <end position="1553"/>
    </location>
</feature>
<evidence type="ECO:0000259" key="20">
    <source>
        <dbReference type="PROSITE" id="PS50023"/>
    </source>
</evidence>
<feature type="compositionally biased region" description="Polar residues" evidence="18">
    <location>
        <begin position="1274"/>
        <end position="1294"/>
    </location>
</feature>
<organism evidence="22">
    <name type="scientific">Phallusia mammillata</name>
    <dbReference type="NCBI Taxonomy" id="59560"/>
    <lineage>
        <taxon>Eukaryota</taxon>
        <taxon>Metazoa</taxon>
        <taxon>Chordata</taxon>
        <taxon>Tunicata</taxon>
        <taxon>Ascidiacea</taxon>
        <taxon>Phlebobranchia</taxon>
        <taxon>Ascidiidae</taxon>
        <taxon>Phallusia</taxon>
    </lineage>
</organism>
<keyword evidence="13 16" id="KW-0440">LIM domain</keyword>
<dbReference type="PANTHER" id="PTHR23167:SF54">
    <property type="entry name" value="[F-ACTIN]-MONOOXYGENASE MICAL"/>
    <property type="match status" value="1"/>
</dbReference>
<dbReference type="SUPFAM" id="SSF47576">
    <property type="entry name" value="Calponin-homology domain, CH-domain"/>
    <property type="match status" value="1"/>
</dbReference>
<evidence type="ECO:0000256" key="11">
    <source>
        <dbReference type="ARBA" id="ARBA00023002"/>
    </source>
</evidence>
<dbReference type="FunFam" id="3.50.50.60:FF:000004">
    <property type="entry name" value="protein-methionine sulfoxide oxidase MICAL2 isoform X1"/>
    <property type="match status" value="1"/>
</dbReference>
<evidence type="ECO:0000256" key="3">
    <source>
        <dbReference type="ARBA" id="ARBA00008223"/>
    </source>
</evidence>
<dbReference type="Pfam" id="PF01494">
    <property type="entry name" value="FAD_binding_3"/>
    <property type="match status" value="1"/>
</dbReference>
<dbReference type="GO" id="GO:0120501">
    <property type="term" value="F:F-actin monooxygenase activity"/>
    <property type="evidence" value="ECO:0007669"/>
    <property type="project" value="UniProtKB-EC"/>
</dbReference>
<dbReference type="InterPro" id="IPR036872">
    <property type="entry name" value="CH_dom_sf"/>
</dbReference>
<sequence>MVISTKEDLDNDVEIVHKTDEQPRPSKLFDSFVQAQTCIQTLSTFHELCKAIDVEYPPSQSSSDHCTFYPRLKKHLADSWKAKSLWTKLDKRFFGPEYFANSKMSQCGGRRAAENSKVLIIGGGPCGLRTAIEMACLGAKTIVLEKRDTFSRNNVLHLWPFIITDLKTLGAKKFYGRFCAGAIDHISIRQLQLILLKTALLFGVEIAVNVSFECLSLPTDPVICEDGTVWQKGWSAVVNPTNHPVSNFDFDVVVGADGKRNLLQGFKRKEFRGKLAIGLTVNFINRHTTAEAKVQEISGVAYIFNQEFFKDLCRDTNIDLENIVYYKGETHYFVMTAKKHSLISKGVLKQDYDDTARLLCYENIDQEAMMVYAREAADFSTNHKLPNLEFAINQYGQPDIALFDFTCMYAAENAALFREHKGKKLMSCLVGDSLLEPFWPMGTGCARGFLAAFDLAWMVRSLCLKRQSMNNNETEQKGNLTELEVLAERESIYRLLHHTTPQNTVKNWANYTIDPFTRYTNLNLKMVSVKQVRSLYFSDKDHGEIEEENSTFQEVMDVDKKTTKEVKHPHLNPALTRKVSIVRSNKLQTWCRRITNGYEAVHINDMSSSWRSGLALCAIIHQFRPDLIQWDQLNPIDIERNNQMAFDVAEKYLGISPVMTGKEMAMCQEVDKLVMVTYISQFYEVFKNETPVGNPHAADDKLGKPDHHDVPKSPLSSTSPVGLLIRFTNHIKRKSDKVKNDDHVKKKKYGGLFKRRGSSTSEVIHEHDNKENVVNNGASSDAKTLTVGGTDVQLRPKSANDEGSVRVNQRASNRISALSSQLISQWEQNAPNITQENVPKSAATQKDAMEQSASDRCYFCQRRVYIVERMSAEGLFFHRQCFVCSYCKITLRRGHYEFESESGKFFCRAHYLAHSGAFKTAEQKAIERSESIGKSSGNALANPTTNQGVKMRRPLTERSYQTPERIELENIRMSMLNDPKELSEEAINKHNLSGAVAFEPQSKLDDIDESMSDSSDEDIDWEAVLKAATEQGENKHDESDIESGNHSQSGSSSRGNLAHDRTVMSWLHDGSYIEKAINNGFDDNSTMADIAEELCEELVSGNCNHNVQMAACNGSLDSDDDDSSDSSMATVDLEEEIEEQSRPAITPRTFINGNQISKPTTLPRSCRPSQFSVPEQDKAFRKLFKEIGLPKPVLNNEEPQECLFLSVAEMELQRKQLFIEQSPAKCPISYLPKNELSLLNGAIEKSNGKRKSTNEAIQKWLSGCVETDIETAKNNTNGLESQELDSTTDISSPSNEDDKAEDSMSTASSMSPLEGDTAELVTRYSEVLSKDHETSEPEETKQMDVPKGEDIEDHNMSSLSTASSLEDLLNNDINIFSPDAQHKVVTSPSPVASDPNMPPTMATDTLPPSQPVRKPRTIFNLLSSPTAEKEKSLPSSESVTKFSDSKKKVQEEQNDVVAMATEPLVMEDVADNAELEQCPDIMEEEDPIVEAENPFHPLNRGDTMDRVQDYLIHNPIGEASIQEQDEIAFIDDVQTEDDDVELSSTTSTSTSELNTAKLDVTELLEDNSNTQSNIPLVIPASLVDQHRKTDSQSHPPPVSKATNPPLPRQTSIDSVLLRSSVAAKDNTSVWTNLGDETTSDIELRETLQRTTGGNLSDSFISNYNPGRVGGEGDGPKAPPKRRSSFGSLQSRMKSRLQERQDWFKQTGDETMTSQVSNEAKDAPKSPNVNIQIIEASPPFTSHVTPSAPPKSPLDSDNDQFFTPMGQTPYRHEATHETAASPQLNRVLPKMDDLNLNANETSEDFTSALGTPGNTSLTRRLPPTPQAQSNRRSLPALPKIAHLEALSPTGSPSSPQKSKNSVDQELRATELRVKERVEKLKAQSTNRRISDATKSSSSMDDVDNRRCKTTATEDSGNAPTGNQSASTEPVYVGSSPKIKRKNSFRQKLRRMHKKKAIDEPVEHKMRRALPVPNLTAESTSPFESIPKEDSNVKKKRTKLRKSKSKVESTTTTGSGTESGGRKKVSPNKGPKSLFRISPRKKEKPHKPGKDDEVDGMTTLDRKYPDQSERERAILRGERLRLLPEIPTAGAGSRRNRGRAETFDSPEEIPSKLIGKGRRSTLAGLTPAEIDAKITRRVQIAARRQAKMEAQKRLRRAQVIQRQLEEVEVKQKELEERGVKLEKMLREDGEKDREESECMQEWFQLVQEKNALLRYENELMIYQRELQLEDVQSHLQQELRERMALDDTRKTSAQLAQEREILQKMLDVVEQRDELVGLLEEQRVKEKDEAVDMETMMLSKFNTFANQEQRDNTSSDSVTSSPRSKAVT</sequence>
<dbReference type="Pfam" id="PF25413">
    <property type="entry name" value="Rossman_Mical"/>
    <property type="match status" value="1"/>
</dbReference>
<dbReference type="EMBL" id="LR787969">
    <property type="protein sequence ID" value="CAB3263831.1"/>
    <property type="molecule type" value="mRNA"/>
</dbReference>
<keyword evidence="5" id="KW-0963">Cytoplasm</keyword>
<keyword evidence="17" id="KW-0175">Coiled coil</keyword>
<keyword evidence="12" id="KW-0503">Monooxygenase</keyword>
<feature type="region of interest" description="Disordered" evidence="18">
    <location>
        <begin position="1738"/>
        <end position="1766"/>
    </location>
</feature>
<feature type="compositionally biased region" description="Polar residues" evidence="18">
    <location>
        <begin position="1881"/>
        <end position="1898"/>
    </location>
</feature>
<dbReference type="EC" id="1.14.13.225" evidence="4"/>
<dbReference type="PROSITE" id="PS00478">
    <property type="entry name" value="LIM_DOMAIN_1"/>
    <property type="match status" value="1"/>
</dbReference>
<evidence type="ECO:0000256" key="17">
    <source>
        <dbReference type="SAM" id="Coils"/>
    </source>
</evidence>
<feature type="compositionally biased region" description="Polar residues" evidence="18">
    <location>
        <begin position="1433"/>
        <end position="1442"/>
    </location>
</feature>
<feature type="region of interest" description="Disordered" evidence="18">
    <location>
        <begin position="1649"/>
        <end position="1725"/>
    </location>
</feature>
<feature type="region of interest" description="Disordered" evidence="18">
    <location>
        <begin position="1274"/>
        <end position="1316"/>
    </location>
</feature>
<feature type="compositionally biased region" description="Acidic residues" evidence="18">
    <location>
        <begin position="1531"/>
        <end position="1541"/>
    </location>
</feature>
<dbReference type="InterPro" id="IPR057494">
    <property type="entry name" value="Rossman_Mical"/>
</dbReference>
<evidence type="ECO:0000256" key="8">
    <source>
        <dbReference type="ARBA" id="ARBA00022827"/>
    </source>
</evidence>
<feature type="region of interest" description="Disordered" evidence="18">
    <location>
        <begin position="2085"/>
        <end position="2112"/>
    </location>
</feature>
<dbReference type="InterPro" id="IPR050540">
    <property type="entry name" value="F-actin_Monoox_Mical"/>
</dbReference>
<evidence type="ECO:0000256" key="14">
    <source>
        <dbReference type="ARBA" id="ARBA00023203"/>
    </source>
</evidence>
<dbReference type="SMART" id="SM01203">
    <property type="entry name" value="DUF3585"/>
    <property type="match status" value="1"/>
</dbReference>
<feature type="compositionally biased region" description="Polar residues" evidence="18">
    <location>
        <begin position="1908"/>
        <end position="1926"/>
    </location>
</feature>
<dbReference type="SUPFAM" id="SSF51905">
    <property type="entry name" value="FAD/NAD(P)-binding domain"/>
    <property type="match status" value="1"/>
</dbReference>
<evidence type="ECO:0000256" key="5">
    <source>
        <dbReference type="ARBA" id="ARBA00022490"/>
    </source>
</evidence>
<keyword evidence="11" id="KW-0560">Oxidoreductase</keyword>
<feature type="compositionally biased region" description="Basic and acidic residues" evidence="18">
    <location>
        <begin position="1859"/>
        <end position="1880"/>
    </location>
</feature>
<feature type="compositionally biased region" description="Basic residues" evidence="18">
    <location>
        <begin position="1992"/>
        <end position="2002"/>
    </location>
</feature>
<dbReference type="SUPFAM" id="SSF57716">
    <property type="entry name" value="Glucocorticoid receptor-like (DNA-binding domain)"/>
    <property type="match status" value="2"/>
</dbReference>
<comment type="catalytic activity">
    <reaction evidence="15">
        <text>L-methionyl-[F-actin] + NADPH + O2 + H(+) = L-methionyl-(R)-S-oxide-[F-actin] + NADP(+) + H2O</text>
        <dbReference type="Rhea" id="RHEA:51308"/>
        <dbReference type="Rhea" id="RHEA-COMP:12953"/>
        <dbReference type="Rhea" id="RHEA-COMP:12956"/>
        <dbReference type="ChEBI" id="CHEBI:15377"/>
        <dbReference type="ChEBI" id="CHEBI:15378"/>
        <dbReference type="ChEBI" id="CHEBI:15379"/>
        <dbReference type="ChEBI" id="CHEBI:16044"/>
        <dbReference type="ChEBI" id="CHEBI:45764"/>
        <dbReference type="ChEBI" id="CHEBI:57783"/>
        <dbReference type="ChEBI" id="CHEBI:58349"/>
        <dbReference type="EC" id="1.14.13.225"/>
    </reaction>
</comment>
<dbReference type="Gene3D" id="3.50.50.60">
    <property type="entry name" value="FAD/NAD(P)-binding domain"/>
    <property type="match status" value="1"/>
</dbReference>
<keyword evidence="8" id="KW-0274">FAD</keyword>
<keyword evidence="7 16" id="KW-0479">Metal-binding</keyword>
<feature type="domain" description="Calponin-homology (CH)" evidence="19">
    <location>
        <begin position="581"/>
        <end position="687"/>
    </location>
</feature>
<evidence type="ECO:0000256" key="15">
    <source>
        <dbReference type="ARBA" id="ARBA00049522"/>
    </source>
</evidence>
<dbReference type="Gene3D" id="1.10.418.10">
    <property type="entry name" value="Calponin-like domain"/>
    <property type="match status" value="1"/>
</dbReference>
<feature type="region of interest" description="Disordered" evidence="18">
    <location>
        <begin position="1380"/>
        <end position="1455"/>
    </location>
</feature>
<dbReference type="InterPro" id="IPR022735">
    <property type="entry name" value="bMERB_dom"/>
</dbReference>
<keyword evidence="14" id="KW-0009">Actin-binding</keyword>
<dbReference type="CDD" id="cd09439">
    <property type="entry name" value="LIM_Mical"/>
    <property type="match status" value="1"/>
</dbReference>
<keyword evidence="10" id="KW-0521">NADP</keyword>
<evidence type="ECO:0000256" key="13">
    <source>
        <dbReference type="ARBA" id="ARBA00023038"/>
    </source>
</evidence>
<feature type="domain" description="BMERB" evidence="21">
    <location>
        <begin position="2145"/>
        <end position="2293"/>
    </location>
</feature>
<dbReference type="Gene3D" id="2.10.110.10">
    <property type="entry name" value="Cysteine Rich Protein"/>
    <property type="match status" value="1"/>
</dbReference>
<evidence type="ECO:0000256" key="6">
    <source>
        <dbReference type="ARBA" id="ARBA00022630"/>
    </source>
</evidence>
<dbReference type="InterPro" id="IPR002938">
    <property type="entry name" value="FAD-bd"/>
</dbReference>
<evidence type="ECO:0000256" key="16">
    <source>
        <dbReference type="PROSITE-ProRule" id="PRU00125"/>
    </source>
</evidence>
<comment type="subcellular location">
    <subcellularLocation>
        <location evidence="2">Cytoplasm</location>
    </subcellularLocation>
</comment>
<keyword evidence="9 16" id="KW-0862">Zinc</keyword>
<feature type="compositionally biased region" description="Polar residues" evidence="18">
    <location>
        <begin position="1149"/>
        <end position="1171"/>
    </location>
</feature>
<feature type="region of interest" description="Disordered" evidence="18">
    <location>
        <begin position="2300"/>
        <end position="2326"/>
    </location>
</feature>
<evidence type="ECO:0000256" key="18">
    <source>
        <dbReference type="SAM" id="MobiDB-lite"/>
    </source>
</evidence>
<feature type="region of interest" description="Disordered" evidence="18">
    <location>
        <begin position="1802"/>
        <end position="2066"/>
    </location>
</feature>
<reference evidence="22" key="1">
    <citation type="submission" date="2020-04" db="EMBL/GenBank/DDBJ databases">
        <authorList>
            <person name="Neveu A P."/>
        </authorList>
    </citation>
    <scope>NUCLEOTIDE SEQUENCE</scope>
    <source>
        <tissue evidence="22">Whole embryo</tissue>
    </source>
</reference>
<accession>A0A6F9DKW0</accession>
<feature type="coiled-coil region" evidence="17">
    <location>
        <begin position="2145"/>
        <end position="2270"/>
    </location>
</feature>
<dbReference type="InterPro" id="IPR001781">
    <property type="entry name" value="Znf_LIM"/>
</dbReference>
<dbReference type="PROSITE" id="PS50021">
    <property type="entry name" value="CH"/>
    <property type="match status" value="1"/>
</dbReference>
<dbReference type="GO" id="GO:0003779">
    <property type="term" value="F:actin binding"/>
    <property type="evidence" value="ECO:0007669"/>
    <property type="project" value="UniProtKB-KW"/>
</dbReference>
<feature type="compositionally biased region" description="Basic and acidic residues" evidence="18">
    <location>
        <begin position="1328"/>
        <end position="1355"/>
    </location>
</feature>
<dbReference type="PROSITE" id="PS51848">
    <property type="entry name" value="BMERB"/>
    <property type="match status" value="1"/>
</dbReference>
<comment type="similarity">
    <text evidence="3">Belongs to the Mical family.</text>
</comment>
<evidence type="ECO:0000256" key="2">
    <source>
        <dbReference type="ARBA" id="ARBA00004496"/>
    </source>
</evidence>
<feature type="domain" description="LIM zinc-binding" evidence="20">
    <location>
        <begin position="855"/>
        <end position="917"/>
    </location>
</feature>
<protein>
    <recommendedName>
        <fullName evidence="4">F-actin monooxygenase</fullName>
        <ecNumber evidence="4">1.14.13.225</ecNumber>
    </recommendedName>
</protein>
<dbReference type="InterPro" id="IPR001715">
    <property type="entry name" value="CH_dom"/>
</dbReference>
<dbReference type="GO" id="GO:0071949">
    <property type="term" value="F:FAD binding"/>
    <property type="evidence" value="ECO:0007669"/>
    <property type="project" value="InterPro"/>
</dbReference>
<feature type="compositionally biased region" description="Polar residues" evidence="18">
    <location>
        <begin position="1708"/>
        <end position="1717"/>
    </location>
</feature>
<dbReference type="PRINTS" id="PR00420">
    <property type="entry name" value="RNGMNOXGNASE"/>
</dbReference>